<feature type="chain" id="PRO_5042162693" evidence="1">
    <location>
        <begin position="29"/>
        <end position="350"/>
    </location>
</feature>
<keyword evidence="1" id="KW-0732">Signal</keyword>
<sequence>MITKIRFASSRIILLAITTSLLSLSAQADILSPQAPESPAQLEIKESLITFKSSASQPGAFQKTLGDLALTADQLTSFKTYYLATHAGEVLDEGSIFLNMTVDDLRRLRVLDASTRMRDALDLGYLILEGGNKIAITLEEGLAIFLDTVESADLTPIVREGLIANLRRIAHSAGIQFNGPLVTAPAPMPNQATDGTHGKAISPIQNTDILMPLLGSLSPGNNGNSGLLPPLANAVDGLGHGAESHDALLAPITNLVSEVSTGLNGDAIANNGLLSPVTSSLVSSLSGGLAGGETANRGLLTPVTNLAAGLVGGLQGGVIPEQGAKGGTTNNGLLTPVTGLVSGLLGGPPR</sequence>
<dbReference type="AlphaFoldDB" id="A0AAE9H8G0"/>
<dbReference type="RefSeq" id="WP_247966572.1">
    <property type="nucleotide sequence ID" value="NZ_CP095873.1"/>
</dbReference>
<proteinExistence type="predicted"/>
<evidence type="ECO:0000256" key="1">
    <source>
        <dbReference type="SAM" id="SignalP"/>
    </source>
</evidence>
<organism evidence="2 3">
    <name type="scientific">Alcaligenes faecalis</name>
    <dbReference type="NCBI Taxonomy" id="511"/>
    <lineage>
        <taxon>Bacteria</taxon>
        <taxon>Pseudomonadati</taxon>
        <taxon>Pseudomonadota</taxon>
        <taxon>Betaproteobacteria</taxon>
        <taxon>Burkholderiales</taxon>
        <taxon>Alcaligenaceae</taxon>
        <taxon>Alcaligenes</taxon>
    </lineage>
</organism>
<dbReference type="Proteomes" id="UP000830925">
    <property type="component" value="Chromosome"/>
</dbReference>
<evidence type="ECO:0000313" key="2">
    <source>
        <dbReference type="EMBL" id="UPL22478.1"/>
    </source>
</evidence>
<protein>
    <submittedName>
        <fullName evidence="2">Uncharacterized protein</fullName>
    </submittedName>
</protein>
<feature type="signal peptide" evidence="1">
    <location>
        <begin position="1"/>
        <end position="28"/>
    </location>
</feature>
<name>A0AAE9H8G0_ALCFA</name>
<reference evidence="2" key="1">
    <citation type="submission" date="2022-04" db="EMBL/GenBank/DDBJ databases">
        <title>Genomic mining of Alcaligenes faecalis D334 producing ectoin and derivatives.</title>
        <authorList>
            <person name="Doan V.T."/>
            <person name="Quach N.T."/>
            <person name="Vu T.-H.-N."/>
            <person name="Phi Q.-T."/>
        </authorList>
    </citation>
    <scope>NUCLEOTIDE SEQUENCE</scope>
    <source>
        <strain evidence="2">D334</strain>
    </source>
</reference>
<evidence type="ECO:0000313" key="3">
    <source>
        <dbReference type="Proteomes" id="UP000830925"/>
    </source>
</evidence>
<dbReference type="EMBL" id="CP095873">
    <property type="protein sequence ID" value="UPL22478.1"/>
    <property type="molecule type" value="Genomic_DNA"/>
</dbReference>
<accession>A0AAE9H8G0</accession>
<gene>
    <name evidence="2" type="ORF">MXF72_05195</name>
</gene>